<evidence type="ECO:0000313" key="3">
    <source>
        <dbReference type="Proteomes" id="UP000324800"/>
    </source>
</evidence>
<feature type="domain" description="SET" evidence="1">
    <location>
        <begin position="23"/>
        <end position="143"/>
    </location>
</feature>
<gene>
    <name evidence="2" type="ORF">EZS28_010521</name>
</gene>
<dbReference type="SUPFAM" id="SSF82199">
    <property type="entry name" value="SET domain"/>
    <property type="match status" value="1"/>
</dbReference>
<dbReference type="Proteomes" id="UP000324800">
    <property type="component" value="Unassembled WGS sequence"/>
</dbReference>
<dbReference type="InterPro" id="IPR001214">
    <property type="entry name" value="SET_dom"/>
</dbReference>
<dbReference type="PROSITE" id="PS50280">
    <property type="entry name" value="SET"/>
    <property type="match status" value="1"/>
</dbReference>
<dbReference type="OrthoDB" id="422362at2759"/>
<reference evidence="2 3" key="1">
    <citation type="submission" date="2019-03" db="EMBL/GenBank/DDBJ databases">
        <title>Single cell metagenomics reveals metabolic interactions within the superorganism composed of flagellate Streblomastix strix and complex community of Bacteroidetes bacteria on its surface.</title>
        <authorList>
            <person name="Treitli S.C."/>
            <person name="Kolisko M."/>
            <person name="Husnik F."/>
            <person name="Keeling P."/>
            <person name="Hampl V."/>
        </authorList>
    </citation>
    <scope>NUCLEOTIDE SEQUENCE [LARGE SCALE GENOMIC DNA]</scope>
    <source>
        <strain evidence="2">ST1C</strain>
    </source>
</reference>
<dbReference type="Gene3D" id="2.170.270.10">
    <property type="entry name" value="SET domain"/>
    <property type="match status" value="1"/>
</dbReference>
<dbReference type="Pfam" id="PF00856">
    <property type="entry name" value="SET"/>
    <property type="match status" value="1"/>
</dbReference>
<organism evidence="2 3">
    <name type="scientific">Streblomastix strix</name>
    <dbReference type="NCBI Taxonomy" id="222440"/>
    <lineage>
        <taxon>Eukaryota</taxon>
        <taxon>Metamonada</taxon>
        <taxon>Preaxostyla</taxon>
        <taxon>Oxymonadida</taxon>
        <taxon>Streblomastigidae</taxon>
        <taxon>Streblomastix</taxon>
    </lineage>
</organism>
<sequence length="181" mass="21051">MKQEDKQEVNEQVIEQLVNGIITKFILSQTPWGWGLKAYNRYKKGDIICHFQGDIIDNREYLRRIQLKINEGNQVFSYVKMSKDKILDPDYHDECIGKYANAPCRELGETNNCKFAVSNTQNTVNIRAVTDIKPNDWILCAYGIQFSGQLRNLRKELKLKQSTIKCTDLTNLVNFEDKEKP</sequence>
<evidence type="ECO:0000313" key="2">
    <source>
        <dbReference type="EMBL" id="KAA6393956.1"/>
    </source>
</evidence>
<evidence type="ECO:0000259" key="1">
    <source>
        <dbReference type="PROSITE" id="PS50280"/>
    </source>
</evidence>
<comment type="caution">
    <text evidence="2">The sequence shown here is derived from an EMBL/GenBank/DDBJ whole genome shotgun (WGS) entry which is preliminary data.</text>
</comment>
<protein>
    <recommendedName>
        <fullName evidence="1">SET domain-containing protein</fullName>
    </recommendedName>
</protein>
<name>A0A5J4WH08_9EUKA</name>
<proteinExistence type="predicted"/>
<dbReference type="AlphaFoldDB" id="A0A5J4WH08"/>
<dbReference type="EMBL" id="SNRW01002087">
    <property type="protein sequence ID" value="KAA6393956.1"/>
    <property type="molecule type" value="Genomic_DNA"/>
</dbReference>
<accession>A0A5J4WH08</accession>
<dbReference type="InterPro" id="IPR046341">
    <property type="entry name" value="SET_dom_sf"/>
</dbReference>